<evidence type="ECO:0000313" key="2">
    <source>
        <dbReference type="EMBL" id="MBP2113398.1"/>
    </source>
</evidence>
<evidence type="ECO:0000313" key="3">
    <source>
        <dbReference type="Proteomes" id="UP000773462"/>
    </source>
</evidence>
<sequence>MSVPAVSRSLLWWSAVLTVIILFGVVVYRTGSALYHNHQLRNDFSAAAAASPYQQGIPLEQMDLSAYSSYFPSISGELEYSLTHRIEAPVSLQYYTQIPGGATAVALEIPKGTIIEAIPPKSQGSSFYELGYGYTSYPTYEKGWRYVRPFKTAEDANPALSEKYYYVQMDSLEAVLDSAIRANKPFRAGVRQQHWTLDRGTLIFARYIDDVLYQNGAYLSPDLFYRTFDRWNIMLLGAVVMITIILLSPSSWFARKRR</sequence>
<dbReference type="Proteomes" id="UP000773462">
    <property type="component" value="Unassembled WGS sequence"/>
</dbReference>
<keyword evidence="3" id="KW-1185">Reference proteome</keyword>
<dbReference type="EMBL" id="JAGGLV010000011">
    <property type="protein sequence ID" value="MBP2113398.1"/>
    <property type="molecule type" value="Genomic_DNA"/>
</dbReference>
<evidence type="ECO:0008006" key="4">
    <source>
        <dbReference type="Google" id="ProtNLM"/>
    </source>
</evidence>
<name>A0ABS4NTK9_9BACL</name>
<reference evidence="2 3" key="1">
    <citation type="submission" date="2021-03" db="EMBL/GenBank/DDBJ databases">
        <title>Genomic Encyclopedia of Type Strains, Phase IV (KMG-IV): sequencing the most valuable type-strain genomes for metagenomic binning, comparative biology and taxonomic classification.</title>
        <authorList>
            <person name="Goeker M."/>
        </authorList>
    </citation>
    <scope>NUCLEOTIDE SEQUENCE [LARGE SCALE GENOMIC DNA]</scope>
    <source>
        <strain evidence="2 3">DSM 101953</strain>
    </source>
</reference>
<feature type="transmembrane region" description="Helical" evidence="1">
    <location>
        <begin position="12"/>
        <end position="31"/>
    </location>
</feature>
<comment type="caution">
    <text evidence="2">The sequence shown here is derived from an EMBL/GenBank/DDBJ whole genome shotgun (WGS) entry which is preliminary data.</text>
</comment>
<organism evidence="2 3">
    <name type="scientific">Paenibacillus silagei</name>
    <dbReference type="NCBI Taxonomy" id="1670801"/>
    <lineage>
        <taxon>Bacteria</taxon>
        <taxon>Bacillati</taxon>
        <taxon>Bacillota</taxon>
        <taxon>Bacilli</taxon>
        <taxon>Bacillales</taxon>
        <taxon>Paenibacillaceae</taxon>
        <taxon>Paenibacillus</taxon>
    </lineage>
</organism>
<evidence type="ECO:0000256" key="1">
    <source>
        <dbReference type="SAM" id="Phobius"/>
    </source>
</evidence>
<protein>
    <recommendedName>
        <fullName evidence="4">ResB-like domain-containing protein</fullName>
    </recommendedName>
</protein>
<accession>A0ABS4NTK9</accession>
<dbReference type="RefSeq" id="WP_209875398.1">
    <property type="nucleotide sequence ID" value="NZ_JAGGLV010000011.1"/>
</dbReference>
<keyword evidence="1" id="KW-1133">Transmembrane helix</keyword>
<gene>
    <name evidence="2" type="ORF">J2Z70_003558</name>
</gene>
<feature type="transmembrane region" description="Helical" evidence="1">
    <location>
        <begin position="233"/>
        <end position="254"/>
    </location>
</feature>
<keyword evidence="1" id="KW-0812">Transmembrane</keyword>
<keyword evidence="1" id="KW-0472">Membrane</keyword>
<proteinExistence type="predicted"/>